<evidence type="ECO:0000313" key="3">
    <source>
        <dbReference type="Proteomes" id="UP001223144"/>
    </source>
</evidence>
<dbReference type="RefSeq" id="WP_279931720.1">
    <property type="nucleotide sequence ID" value="NZ_JARWBG010000044.1"/>
</dbReference>
<evidence type="ECO:0000313" key="2">
    <source>
        <dbReference type="EMBL" id="MDH2392594.1"/>
    </source>
</evidence>
<accession>A0ABT6HV60</accession>
<name>A0ABT6HV60_9ACTN</name>
<keyword evidence="1" id="KW-0812">Transmembrane</keyword>
<dbReference type="Proteomes" id="UP001223144">
    <property type="component" value="Unassembled WGS sequence"/>
</dbReference>
<dbReference type="EMBL" id="JARWBG010000044">
    <property type="protein sequence ID" value="MDH2392594.1"/>
    <property type="molecule type" value="Genomic_DNA"/>
</dbReference>
<feature type="transmembrane region" description="Helical" evidence="1">
    <location>
        <begin position="33"/>
        <end position="52"/>
    </location>
</feature>
<proteinExistence type="predicted"/>
<organism evidence="2 3">
    <name type="scientific">Streptomyces chengmaiensis</name>
    <dbReference type="NCBI Taxonomy" id="3040919"/>
    <lineage>
        <taxon>Bacteria</taxon>
        <taxon>Bacillati</taxon>
        <taxon>Actinomycetota</taxon>
        <taxon>Actinomycetes</taxon>
        <taxon>Kitasatosporales</taxon>
        <taxon>Streptomycetaceae</taxon>
        <taxon>Streptomyces</taxon>
    </lineage>
</organism>
<sequence length="70" mass="7503">MTFAVVNGSAFGVHLLLACAADALMARRVWGEATVGMLALLLQGSLLVWTAVRYDRHADERRASQGQVGC</sequence>
<keyword evidence="1" id="KW-1133">Transmembrane helix</keyword>
<gene>
    <name evidence="2" type="ORF">QCN29_28210</name>
</gene>
<evidence type="ECO:0000256" key="1">
    <source>
        <dbReference type="SAM" id="Phobius"/>
    </source>
</evidence>
<keyword evidence="1" id="KW-0472">Membrane</keyword>
<comment type="caution">
    <text evidence="2">The sequence shown here is derived from an EMBL/GenBank/DDBJ whole genome shotgun (WGS) entry which is preliminary data.</text>
</comment>
<protein>
    <submittedName>
        <fullName evidence="2">Uncharacterized protein</fullName>
    </submittedName>
</protein>
<reference evidence="2 3" key="1">
    <citation type="submission" date="2023-04" db="EMBL/GenBank/DDBJ databases">
        <title>Streptomyces chengmaiensis sp. nov. isolated from the stem of mangrove plant in Hainan.</title>
        <authorList>
            <person name="Huang X."/>
            <person name="Zhou S."/>
            <person name="Chu X."/>
            <person name="Xie Y."/>
            <person name="Lin Y."/>
        </authorList>
    </citation>
    <scope>NUCLEOTIDE SEQUENCE [LARGE SCALE GENOMIC DNA]</scope>
    <source>
        <strain evidence="2 3">HNM0663</strain>
    </source>
</reference>
<keyword evidence="3" id="KW-1185">Reference proteome</keyword>